<accession>A0A9J6C3R2</accession>
<dbReference type="GO" id="GO:0031297">
    <property type="term" value="P:replication fork processing"/>
    <property type="evidence" value="ECO:0007669"/>
    <property type="project" value="TreeGrafter"/>
</dbReference>
<keyword evidence="4" id="KW-0175">Coiled coil</keyword>
<evidence type="ECO:0000256" key="3">
    <source>
        <dbReference type="PROSITE-ProRule" id="PRU00175"/>
    </source>
</evidence>
<dbReference type="Pfam" id="PF13639">
    <property type="entry name" value="zf-RING_2"/>
    <property type="match status" value="1"/>
</dbReference>
<dbReference type="OrthoDB" id="8062037at2759"/>
<dbReference type="PROSITE" id="PS50089">
    <property type="entry name" value="ZF_RING_2"/>
    <property type="match status" value="1"/>
</dbReference>
<comment type="caution">
    <text evidence="6">The sequence shown here is derived from an EMBL/GenBank/DDBJ whole genome shotgun (WGS) entry which is preliminary data.</text>
</comment>
<dbReference type="InterPro" id="IPR001841">
    <property type="entry name" value="Znf_RING"/>
</dbReference>
<feature type="domain" description="RING-type" evidence="5">
    <location>
        <begin position="5"/>
        <end position="46"/>
    </location>
</feature>
<dbReference type="PANTHER" id="PTHR46569">
    <property type="entry name" value="E3 UBIQUITIN-PROTEIN LIGASE TRAIP"/>
    <property type="match status" value="1"/>
</dbReference>
<dbReference type="AlphaFoldDB" id="A0A9J6C3R2"/>
<keyword evidence="7" id="KW-1185">Reference proteome</keyword>
<keyword evidence="2" id="KW-0862">Zinc</keyword>
<dbReference type="Proteomes" id="UP001107558">
    <property type="component" value="Chromosome 2"/>
</dbReference>
<dbReference type="GO" id="GO:0016567">
    <property type="term" value="P:protein ubiquitination"/>
    <property type="evidence" value="ECO:0007669"/>
    <property type="project" value="TreeGrafter"/>
</dbReference>
<feature type="coiled-coil region" evidence="4">
    <location>
        <begin position="78"/>
        <end position="119"/>
    </location>
</feature>
<evidence type="ECO:0000256" key="1">
    <source>
        <dbReference type="ARBA" id="ARBA00022771"/>
    </source>
</evidence>
<dbReference type="InterPro" id="IPR013083">
    <property type="entry name" value="Znf_RING/FYVE/PHD"/>
</dbReference>
<dbReference type="SMART" id="SM00184">
    <property type="entry name" value="RING"/>
    <property type="match status" value="1"/>
</dbReference>
<evidence type="ECO:0000313" key="6">
    <source>
        <dbReference type="EMBL" id="KAG5676804.1"/>
    </source>
</evidence>
<keyword evidence="1 3" id="KW-0863">Zinc-finger</keyword>
<reference evidence="6" key="1">
    <citation type="submission" date="2021-03" db="EMBL/GenBank/DDBJ databases">
        <title>Chromosome level genome of the anhydrobiotic midge Polypedilum vanderplanki.</title>
        <authorList>
            <person name="Yoshida Y."/>
            <person name="Kikawada T."/>
            <person name="Gusev O."/>
        </authorList>
    </citation>
    <scope>NUCLEOTIDE SEQUENCE</scope>
    <source>
        <strain evidence="6">NIAS01</strain>
        <tissue evidence="6">Whole body or cell culture</tissue>
    </source>
</reference>
<feature type="coiled-coil region" evidence="4">
    <location>
        <begin position="199"/>
        <end position="254"/>
    </location>
</feature>
<protein>
    <recommendedName>
        <fullName evidence="5">RING-type domain-containing protein</fullName>
    </recommendedName>
</protein>
<dbReference type="Gene3D" id="3.30.40.10">
    <property type="entry name" value="Zinc/RING finger domain, C3HC4 (zinc finger)"/>
    <property type="match status" value="1"/>
</dbReference>
<gene>
    <name evidence="6" type="ORF">PVAND_006612</name>
</gene>
<evidence type="ECO:0000313" key="7">
    <source>
        <dbReference type="Proteomes" id="UP001107558"/>
    </source>
</evidence>
<dbReference type="SUPFAM" id="SSF57850">
    <property type="entry name" value="RING/U-box"/>
    <property type="match status" value="1"/>
</dbReference>
<dbReference type="GO" id="GO:0090734">
    <property type="term" value="C:site of DNA damage"/>
    <property type="evidence" value="ECO:0007669"/>
    <property type="project" value="TreeGrafter"/>
</dbReference>
<sequence>MNISCVICSDLFVSTDSIYTTPCGHIFHQVCLIQWLERKKDCPQCRHKCTERNIFRIYFNNNNLDTSSVNSENLIETIDNLTLKVRESEMTVKNLENQKNKLEDQLQSKEKKIKKLDTTVSQFNQIIATMRHENDLLSSHRASYKIIETENAELKSKLELLQTVESVLTASQSEIDEILKQNLDPRNLAVMVGTLRRELNCNEERKNIMRKQLQSIKNDLRAEQEERKKLEEALSSYESKNHSLQNRLKKLEMKNWHENSEIEKDNVNVTTELNTPEVVKKPRLALLDIDDSNTPSPLSRDELQKRIQKIQESDSPYFKVKSSSIGLTCAIKNPSHSHEQKSETIAPNEKETSKLSIFRKPHLKMTLNTIKKPDNACIYNGLGSTTKVLQSDLKEASKGLDSFWSVASKPKSNFKKKLSAAALNK</sequence>
<evidence type="ECO:0000259" key="5">
    <source>
        <dbReference type="PROSITE" id="PS50089"/>
    </source>
</evidence>
<keyword evidence="1 3" id="KW-0479">Metal-binding</keyword>
<evidence type="ECO:0000256" key="4">
    <source>
        <dbReference type="SAM" id="Coils"/>
    </source>
</evidence>
<organism evidence="6 7">
    <name type="scientific">Polypedilum vanderplanki</name>
    <name type="common">Sleeping chironomid midge</name>
    <dbReference type="NCBI Taxonomy" id="319348"/>
    <lineage>
        <taxon>Eukaryota</taxon>
        <taxon>Metazoa</taxon>
        <taxon>Ecdysozoa</taxon>
        <taxon>Arthropoda</taxon>
        <taxon>Hexapoda</taxon>
        <taxon>Insecta</taxon>
        <taxon>Pterygota</taxon>
        <taxon>Neoptera</taxon>
        <taxon>Endopterygota</taxon>
        <taxon>Diptera</taxon>
        <taxon>Nematocera</taxon>
        <taxon>Chironomoidea</taxon>
        <taxon>Chironomidae</taxon>
        <taxon>Chironominae</taxon>
        <taxon>Polypedilum</taxon>
        <taxon>Polypedilum</taxon>
    </lineage>
</organism>
<name>A0A9J6C3R2_POLVA</name>
<dbReference type="GO" id="GO:0005634">
    <property type="term" value="C:nucleus"/>
    <property type="evidence" value="ECO:0007669"/>
    <property type="project" value="TreeGrafter"/>
</dbReference>
<dbReference type="PANTHER" id="PTHR46569:SF1">
    <property type="entry name" value="E3 UBIQUITIN-PROTEIN LIGASE RFWD3-RELATED"/>
    <property type="match status" value="1"/>
</dbReference>
<proteinExistence type="predicted"/>
<dbReference type="GO" id="GO:0008270">
    <property type="term" value="F:zinc ion binding"/>
    <property type="evidence" value="ECO:0007669"/>
    <property type="project" value="UniProtKB-KW"/>
</dbReference>
<dbReference type="EMBL" id="JADBJN010000002">
    <property type="protein sequence ID" value="KAG5676804.1"/>
    <property type="molecule type" value="Genomic_DNA"/>
</dbReference>
<evidence type="ECO:0000256" key="2">
    <source>
        <dbReference type="ARBA" id="ARBA00022833"/>
    </source>
</evidence>
<dbReference type="InterPro" id="IPR052639">
    <property type="entry name" value="TRAIP_ubiq-protein_ligase"/>
</dbReference>
<dbReference type="GO" id="GO:0061630">
    <property type="term" value="F:ubiquitin protein ligase activity"/>
    <property type="evidence" value="ECO:0007669"/>
    <property type="project" value="TreeGrafter"/>
</dbReference>